<evidence type="ECO:0008006" key="3">
    <source>
        <dbReference type="Google" id="ProtNLM"/>
    </source>
</evidence>
<gene>
    <name evidence="1" type="ORF">A8C56_11190</name>
</gene>
<evidence type="ECO:0000313" key="2">
    <source>
        <dbReference type="Proteomes" id="UP000077667"/>
    </source>
</evidence>
<keyword evidence="2" id="KW-1185">Reference proteome</keyword>
<accession>A0A1A9I335</accession>
<name>A0A1A9I335_9BACT</name>
<dbReference type="PANTHER" id="PTHR38471">
    <property type="entry name" value="FOUR HELIX BUNDLE PROTEIN"/>
    <property type="match status" value="1"/>
</dbReference>
<dbReference type="InterPro" id="IPR012657">
    <property type="entry name" value="23S_rRNA-intervening_sequence"/>
</dbReference>
<dbReference type="KEGG" id="nia:A8C56_11190"/>
<dbReference type="Pfam" id="PF05635">
    <property type="entry name" value="23S_rRNA_IVP"/>
    <property type="match status" value="1"/>
</dbReference>
<dbReference type="OrthoDB" id="9811959at2"/>
<dbReference type="NCBIfam" id="TIGR02436">
    <property type="entry name" value="four helix bundle protein"/>
    <property type="match status" value="1"/>
</dbReference>
<dbReference type="AlphaFoldDB" id="A0A1A9I335"/>
<dbReference type="PANTHER" id="PTHR38471:SF2">
    <property type="entry name" value="FOUR HELIX BUNDLE PROTEIN"/>
    <property type="match status" value="1"/>
</dbReference>
<dbReference type="InterPro" id="IPR036583">
    <property type="entry name" value="23S_rRNA_IVS_sf"/>
</dbReference>
<proteinExistence type="predicted"/>
<evidence type="ECO:0000313" key="1">
    <source>
        <dbReference type="EMBL" id="ANH81469.1"/>
    </source>
</evidence>
<dbReference type="EMBL" id="CP015772">
    <property type="protein sequence ID" value="ANH81469.1"/>
    <property type="molecule type" value="Genomic_DNA"/>
</dbReference>
<reference evidence="1 2" key="1">
    <citation type="submission" date="2016-05" db="EMBL/GenBank/DDBJ databases">
        <title>Niabella ginsenosidivorans BS26 whole genome sequencing.</title>
        <authorList>
            <person name="Im W.T."/>
            <person name="Siddiqi M.Z."/>
        </authorList>
    </citation>
    <scope>NUCLEOTIDE SEQUENCE [LARGE SCALE GENOMIC DNA]</scope>
    <source>
        <strain evidence="1 2">BS26</strain>
    </source>
</reference>
<dbReference type="SUPFAM" id="SSF158446">
    <property type="entry name" value="IVS-encoded protein-like"/>
    <property type="match status" value="1"/>
</dbReference>
<dbReference type="Proteomes" id="UP000077667">
    <property type="component" value="Chromosome"/>
</dbReference>
<dbReference type="CDD" id="cd16377">
    <property type="entry name" value="23S_rRNA_IVP_like"/>
    <property type="match status" value="1"/>
</dbReference>
<dbReference type="STRING" id="1176587.A8C56_11190"/>
<organism evidence="1 2">
    <name type="scientific">Niabella ginsenosidivorans</name>
    <dbReference type="NCBI Taxonomy" id="1176587"/>
    <lineage>
        <taxon>Bacteria</taxon>
        <taxon>Pseudomonadati</taxon>
        <taxon>Bacteroidota</taxon>
        <taxon>Chitinophagia</taxon>
        <taxon>Chitinophagales</taxon>
        <taxon>Chitinophagaceae</taxon>
        <taxon>Niabella</taxon>
    </lineage>
</organism>
<dbReference type="Gene3D" id="1.20.1440.60">
    <property type="entry name" value="23S rRNA-intervening sequence"/>
    <property type="match status" value="1"/>
</dbReference>
<sequence>MQDFTRLVIWQRSHLLTLNIYRISKKFPKVESMALTYQIGKAAYSIPTNIAGGCERKTTPQLKSFLNIAAGSAAELHYQLILFKDLLYLPRAISEELIQEILEIKK</sequence>
<protein>
    <recommendedName>
        <fullName evidence="3">Four helix bundle protein</fullName>
    </recommendedName>
</protein>